<feature type="compositionally biased region" description="Polar residues" evidence="1">
    <location>
        <begin position="357"/>
        <end position="367"/>
    </location>
</feature>
<feature type="region of interest" description="Disordered" evidence="1">
    <location>
        <begin position="1"/>
        <end position="21"/>
    </location>
</feature>
<evidence type="ECO:0000313" key="2">
    <source>
        <dbReference type="EMBL" id="KAJ8938718.1"/>
    </source>
</evidence>
<comment type="caution">
    <text evidence="2">The sequence shown here is derived from an EMBL/GenBank/DDBJ whole genome shotgun (WGS) entry which is preliminary data.</text>
</comment>
<keyword evidence="3" id="KW-1185">Reference proteome</keyword>
<dbReference type="AlphaFoldDB" id="A0AAV8XJL4"/>
<accession>A0AAV8XJL4</accession>
<evidence type="ECO:0000313" key="3">
    <source>
        <dbReference type="Proteomes" id="UP001162162"/>
    </source>
</evidence>
<reference evidence="2" key="1">
    <citation type="journal article" date="2023" name="Insect Mol. Biol.">
        <title>Genome sequencing provides insights into the evolution of gene families encoding plant cell wall-degrading enzymes in longhorned beetles.</title>
        <authorList>
            <person name="Shin N.R."/>
            <person name="Okamura Y."/>
            <person name="Kirsch R."/>
            <person name="Pauchet Y."/>
        </authorList>
    </citation>
    <scope>NUCLEOTIDE SEQUENCE</scope>
    <source>
        <strain evidence="2">AMC_N1</strain>
    </source>
</reference>
<feature type="region of interest" description="Disordered" evidence="1">
    <location>
        <begin position="343"/>
        <end position="367"/>
    </location>
</feature>
<sequence>MGTSSISRNRSSRNCSAPTPEQHVVVAQPHAQPRLTHLVQRAFYVPQQPNQPAAMIIIAQPAYVPAGAAQGGAAQQLLNYFHGNPQARKETGSVNIPAGNGTPKFTQLIKFKNVKAGELSLVLAVDSDGLPIPASILAQTGRMALHQLLHGSYQQQAQPTQPPQGVAQQQAHSIGNYVVAVPAAYQSNVVAVPVQRAPAHHLVQEVPAAATVSASVPETESAPLQLAHIAQIAASQHSRINPSPQQEVVQPQQYHYQQEGRARGTGAGHIAPSPTPAPIRSLPPIFTGFENFSPEQQEKIKAQLSAHFGAPLRPVAANRLPPQVRGQGTASNYQVALNTNEFVPSEQVQEDAPGTDATGNKSQYAKQ</sequence>
<protein>
    <submittedName>
        <fullName evidence="2">Uncharacterized protein</fullName>
    </submittedName>
</protein>
<dbReference type="EMBL" id="JAPWTK010000538">
    <property type="protein sequence ID" value="KAJ8938718.1"/>
    <property type="molecule type" value="Genomic_DNA"/>
</dbReference>
<dbReference type="Proteomes" id="UP001162162">
    <property type="component" value="Unassembled WGS sequence"/>
</dbReference>
<name>A0AAV8XJL4_9CUCU</name>
<feature type="region of interest" description="Disordered" evidence="1">
    <location>
        <begin position="260"/>
        <end position="279"/>
    </location>
</feature>
<gene>
    <name evidence="2" type="ORF">NQ318_005572</name>
</gene>
<proteinExistence type="predicted"/>
<evidence type="ECO:0000256" key="1">
    <source>
        <dbReference type="SAM" id="MobiDB-lite"/>
    </source>
</evidence>
<feature type="compositionally biased region" description="Low complexity" evidence="1">
    <location>
        <begin position="1"/>
        <end position="16"/>
    </location>
</feature>
<organism evidence="2 3">
    <name type="scientific">Aromia moschata</name>
    <dbReference type="NCBI Taxonomy" id="1265417"/>
    <lineage>
        <taxon>Eukaryota</taxon>
        <taxon>Metazoa</taxon>
        <taxon>Ecdysozoa</taxon>
        <taxon>Arthropoda</taxon>
        <taxon>Hexapoda</taxon>
        <taxon>Insecta</taxon>
        <taxon>Pterygota</taxon>
        <taxon>Neoptera</taxon>
        <taxon>Endopterygota</taxon>
        <taxon>Coleoptera</taxon>
        <taxon>Polyphaga</taxon>
        <taxon>Cucujiformia</taxon>
        <taxon>Chrysomeloidea</taxon>
        <taxon>Cerambycidae</taxon>
        <taxon>Cerambycinae</taxon>
        <taxon>Callichromatini</taxon>
        <taxon>Aromia</taxon>
    </lineage>
</organism>